<evidence type="ECO:0000313" key="2">
    <source>
        <dbReference type="Proteomes" id="UP001392437"/>
    </source>
</evidence>
<keyword evidence="2" id="KW-1185">Reference proteome</keyword>
<gene>
    <name evidence="1" type="ORF">PG999_000168</name>
</gene>
<dbReference type="Proteomes" id="UP001392437">
    <property type="component" value="Unassembled WGS sequence"/>
</dbReference>
<organism evidence="1 2">
    <name type="scientific">Apiospora kogelbergensis</name>
    <dbReference type="NCBI Taxonomy" id="1337665"/>
    <lineage>
        <taxon>Eukaryota</taxon>
        <taxon>Fungi</taxon>
        <taxon>Dikarya</taxon>
        <taxon>Ascomycota</taxon>
        <taxon>Pezizomycotina</taxon>
        <taxon>Sordariomycetes</taxon>
        <taxon>Xylariomycetidae</taxon>
        <taxon>Amphisphaeriales</taxon>
        <taxon>Apiosporaceae</taxon>
        <taxon>Apiospora</taxon>
    </lineage>
</organism>
<evidence type="ECO:0000313" key="1">
    <source>
        <dbReference type="EMBL" id="KAK8131995.1"/>
    </source>
</evidence>
<accession>A0AAW0RAQ0</accession>
<dbReference type="AlphaFoldDB" id="A0AAW0RAQ0"/>
<reference evidence="1 2" key="1">
    <citation type="submission" date="2023-01" db="EMBL/GenBank/DDBJ databases">
        <title>Analysis of 21 Apiospora genomes using comparative genomics revels a genus with tremendous synthesis potential of carbohydrate active enzymes and secondary metabolites.</title>
        <authorList>
            <person name="Sorensen T."/>
        </authorList>
    </citation>
    <scope>NUCLEOTIDE SEQUENCE [LARGE SCALE GENOMIC DNA]</scope>
    <source>
        <strain evidence="1 2">CBS 117206</strain>
    </source>
</reference>
<dbReference type="EMBL" id="JAQQWP010000001">
    <property type="protein sequence ID" value="KAK8131995.1"/>
    <property type="molecule type" value="Genomic_DNA"/>
</dbReference>
<protein>
    <submittedName>
        <fullName evidence="1">Uncharacterized protein</fullName>
    </submittedName>
</protein>
<name>A0AAW0RAQ0_9PEZI</name>
<proteinExistence type="predicted"/>
<comment type="caution">
    <text evidence="1">The sequence shown here is derived from an EMBL/GenBank/DDBJ whole genome shotgun (WGS) entry which is preliminary data.</text>
</comment>
<sequence>MSYQEPGFPRTKTMANQMPASLSDKLLQLQSYLHSLLASTMHHGSSENRLDGALGASKALLEILQEHQEPHLGSSSHVQRSFGVSQESASCGSFCHITALHAITCYSYTLRLFEPIVALLVTKSGGPLPVINLGLFNLASQPTLNTSVIAHLMLQMIQELRRQVHTLISAHCGGRDSAEVAAVALPDPSDHRRHPHAAPSGDSSCAVIDFLGATEKAIIEGLSKLTS</sequence>